<evidence type="ECO:0000256" key="4">
    <source>
        <dbReference type="ARBA" id="ARBA00023136"/>
    </source>
</evidence>
<evidence type="ECO:0000313" key="10">
    <source>
        <dbReference type="Proteomes" id="UP000647339"/>
    </source>
</evidence>
<evidence type="ECO:0000256" key="1">
    <source>
        <dbReference type="ARBA" id="ARBA00004442"/>
    </source>
</evidence>
<evidence type="ECO:0000313" key="9">
    <source>
        <dbReference type="EMBL" id="GGF27580.1"/>
    </source>
</evidence>
<evidence type="ECO:0000256" key="3">
    <source>
        <dbReference type="ARBA" id="ARBA00022729"/>
    </source>
</evidence>
<keyword evidence="10" id="KW-1185">Reference proteome</keyword>
<organism evidence="9 10">
    <name type="scientific">Echinicola rosea</name>
    <dbReference type="NCBI Taxonomy" id="1807691"/>
    <lineage>
        <taxon>Bacteria</taxon>
        <taxon>Pseudomonadati</taxon>
        <taxon>Bacteroidota</taxon>
        <taxon>Cytophagia</taxon>
        <taxon>Cytophagales</taxon>
        <taxon>Cyclobacteriaceae</taxon>
        <taxon>Echinicola</taxon>
    </lineage>
</organism>
<feature type="chain" id="PRO_5047123929" evidence="6">
    <location>
        <begin position="25"/>
        <end position="501"/>
    </location>
</feature>
<sequence>MRIIMKKIIHKIFLLAILVNIGCASDYLDTTPTDAVSEESAFATTGNAMAALNGIHRAMGLRYDSQGQPGEHGVMIMREVLAEDVVMTNQANGWFVSMSSWIRHIDANQSDVEFVWKFYYKIIGNANMLIDKIDAAEGTQEERDEIKGQALAYRAWGHFNLVQIFAERYDANGGNDQMGVPIVLEPITEGGSRNSVEEVYAQINQDLDDAIALLDDSRNNPSHINVNVARGIKARVLLTQGSFAEAATVANAARDGFDLMGESDLLAGFNDYTNPEWMWGFHQIDIQQTYFASFFAYMSLNFSSTNIRGNPKAIFQPLYDQISDTDYRKRLWDANASDPELRDPFIDEMTLESFTKEDYMNRKFLAQANGSSVGDVPYMRAAEMILIEAEALARSGDDAGAAAALFELASARDPEYTQSTNTGQALIDEIMIQRRVELWGEGFRFYDLKRLNLPLDRNGGNHVGIVINSKFFEEAGTADWQWQIPIDELNANDNIIQNPSE</sequence>
<comment type="subcellular location">
    <subcellularLocation>
        <location evidence="1">Cell outer membrane</location>
    </subcellularLocation>
</comment>
<evidence type="ECO:0000256" key="2">
    <source>
        <dbReference type="ARBA" id="ARBA00006275"/>
    </source>
</evidence>
<proteinExistence type="inferred from homology"/>
<dbReference type="InterPro" id="IPR012944">
    <property type="entry name" value="SusD_RagB_dom"/>
</dbReference>
<comment type="similarity">
    <text evidence="2">Belongs to the SusD family.</text>
</comment>
<gene>
    <name evidence="9" type="ORF">GCM10011339_14600</name>
</gene>
<dbReference type="InterPro" id="IPR011990">
    <property type="entry name" value="TPR-like_helical_dom_sf"/>
</dbReference>
<dbReference type="SUPFAM" id="SSF48452">
    <property type="entry name" value="TPR-like"/>
    <property type="match status" value="1"/>
</dbReference>
<feature type="signal peptide" evidence="6">
    <location>
        <begin position="1"/>
        <end position="24"/>
    </location>
</feature>
<keyword evidence="4" id="KW-0472">Membrane</keyword>
<keyword evidence="5" id="KW-0998">Cell outer membrane</keyword>
<dbReference type="Pfam" id="PF07980">
    <property type="entry name" value="SusD_RagB"/>
    <property type="match status" value="1"/>
</dbReference>
<evidence type="ECO:0000256" key="6">
    <source>
        <dbReference type="SAM" id="SignalP"/>
    </source>
</evidence>
<keyword evidence="3 6" id="KW-0732">Signal</keyword>
<dbReference type="Proteomes" id="UP000647339">
    <property type="component" value="Unassembled WGS sequence"/>
</dbReference>
<name>A0ABQ1UWY3_9BACT</name>
<accession>A0ABQ1UWY3</accession>
<dbReference type="Gene3D" id="1.25.40.390">
    <property type="match status" value="1"/>
</dbReference>
<evidence type="ECO:0000259" key="8">
    <source>
        <dbReference type="Pfam" id="PF14322"/>
    </source>
</evidence>
<comment type="caution">
    <text evidence="9">The sequence shown here is derived from an EMBL/GenBank/DDBJ whole genome shotgun (WGS) entry which is preliminary data.</text>
</comment>
<feature type="domain" description="RagB/SusD" evidence="7">
    <location>
        <begin position="355"/>
        <end position="499"/>
    </location>
</feature>
<evidence type="ECO:0000259" key="7">
    <source>
        <dbReference type="Pfam" id="PF07980"/>
    </source>
</evidence>
<evidence type="ECO:0000256" key="5">
    <source>
        <dbReference type="ARBA" id="ARBA00023237"/>
    </source>
</evidence>
<reference evidence="10" key="1">
    <citation type="journal article" date="2019" name="Int. J. Syst. Evol. Microbiol.">
        <title>The Global Catalogue of Microorganisms (GCM) 10K type strain sequencing project: providing services to taxonomists for standard genome sequencing and annotation.</title>
        <authorList>
            <consortium name="The Broad Institute Genomics Platform"/>
            <consortium name="The Broad Institute Genome Sequencing Center for Infectious Disease"/>
            <person name="Wu L."/>
            <person name="Ma J."/>
        </authorList>
    </citation>
    <scope>NUCLEOTIDE SEQUENCE [LARGE SCALE GENOMIC DNA]</scope>
    <source>
        <strain evidence="10">CGMCC 1.15407</strain>
    </source>
</reference>
<protein>
    <submittedName>
        <fullName evidence="9">Membrane protein</fullName>
    </submittedName>
</protein>
<dbReference type="EMBL" id="BMIU01000006">
    <property type="protein sequence ID" value="GGF27580.1"/>
    <property type="molecule type" value="Genomic_DNA"/>
</dbReference>
<dbReference type="InterPro" id="IPR033985">
    <property type="entry name" value="SusD-like_N"/>
</dbReference>
<feature type="domain" description="SusD-like N-terminal" evidence="8">
    <location>
        <begin position="81"/>
        <end position="236"/>
    </location>
</feature>
<dbReference type="Pfam" id="PF14322">
    <property type="entry name" value="SusD-like_3"/>
    <property type="match status" value="1"/>
</dbReference>